<evidence type="ECO:0000313" key="9">
    <source>
        <dbReference type="Proteomes" id="UP000307956"/>
    </source>
</evidence>
<evidence type="ECO:0000259" key="7">
    <source>
        <dbReference type="PROSITE" id="PS51296"/>
    </source>
</evidence>
<evidence type="ECO:0000256" key="6">
    <source>
        <dbReference type="ARBA" id="ARBA00023063"/>
    </source>
</evidence>
<dbReference type="RefSeq" id="WP_136386063.1">
    <property type="nucleotide sequence ID" value="NZ_SSOD01000014.1"/>
</dbReference>
<dbReference type="Proteomes" id="UP000307956">
    <property type="component" value="Unassembled WGS sequence"/>
</dbReference>
<keyword evidence="4" id="KW-0408">Iron</keyword>
<dbReference type="InterPro" id="IPR036922">
    <property type="entry name" value="Rieske_2Fe-2S_sf"/>
</dbReference>
<protein>
    <submittedName>
        <fullName evidence="8">Nitrite reductase small subunit NirD</fullName>
    </submittedName>
</protein>
<dbReference type="SUPFAM" id="SSF50022">
    <property type="entry name" value="ISP domain"/>
    <property type="match status" value="1"/>
</dbReference>
<dbReference type="InterPro" id="IPR017941">
    <property type="entry name" value="Rieske_2Fe-2S"/>
</dbReference>
<dbReference type="GO" id="GO:0046872">
    <property type="term" value="F:metal ion binding"/>
    <property type="evidence" value="ECO:0007669"/>
    <property type="project" value="UniProtKB-KW"/>
</dbReference>
<feature type="domain" description="Rieske" evidence="7">
    <location>
        <begin position="4"/>
        <end position="103"/>
    </location>
</feature>
<proteinExistence type="predicted"/>
<gene>
    <name evidence="8" type="primary">nirD</name>
    <name evidence="8" type="ORF">E6O51_16285</name>
</gene>
<dbReference type="PROSITE" id="PS51296">
    <property type="entry name" value="RIESKE"/>
    <property type="match status" value="1"/>
</dbReference>
<dbReference type="CDD" id="cd03530">
    <property type="entry name" value="Rieske_NirD_small_Bacillus"/>
    <property type="match status" value="1"/>
</dbReference>
<sequence length="116" mass="12154">MAWQKVCPLEDIPLLGARVVAHEGGAIAVFRADGDHVFALRDACPHKGGPLSQGIVHGSGESARVTCPLHGWNVELATGSACAPDAGCTRRHAVRVEDGAVWLEVQEQSDPVRPGG</sequence>
<dbReference type="InterPro" id="IPR012748">
    <property type="entry name" value="Rieske-like_NirD"/>
</dbReference>
<keyword evidence="5" id="KW-0411">Iron-sulfur</keyword>
<dbReference type="GO" id="GO:0042128">
    <property type="term" value="P:nitrate assimilation"/>
    <property type="evidence" value="ECO:0007669"/>
    <property type="project" value="UniProtKB-KW"/>
</dbReference>
<evidence type="ECO:0000256" key="1">
    <source>
        <dbReference type="ARBA" id="ARBA00022714"/>
    </source>
</evidence>
<dbReference type="EMBL" id="SSOD01000014">
    <property type="protein sequence ID" value="THF59278.1"/>
    <property type="molecule type" value="Genomic_DNA"/>
</dbReference>
<keyword evidence="9" id="KW-1185">Reference proteome</keyword>
<dbReference type="AlphaFoldDB" id="A0A4S4AJT7"/>
<keyword evidence="1" id="KW-0001">2Fe-2S</keyword>
<dbReference type="OrthoDB" id="9769355at2"/>
<evidence type="ECO:0000256" key="4">
    <source>
        <dbReference type="ARBA" id="ARBA00023004"/>
    </source>
</evidence>
<dbReference type="PANTHER" id="PTHR21496:SF23">
    <property type="entry name" value="3-PHENYLPROPIONATE_CINNAMIC ACID DIOXYGENASE FERREDOXIN SUBUNIT"/>
    <property type="match status" value="1"/>
</dbReference>
<reference evidence="8 9" key="1">
    <citation type="submission" date="2019-04" db="EMBL/GenBank/DDBJ databases">
        <title>Azoarcus rhizosphaerae sp. nov. isolated from rhizosphere of Ficus religiosa.</title>
        <authorList>
            <person name="Lin S.-Y."/>
            <person name="Hameed A."/>
            <person name="Hsu Y.-H."/>
            <person name="Young C.-C."/>
        </authorList>
    </citation>
    <scope>NUCLEOTIDE SEQUENCE [LARGE SCALE GENOMIC DNA]</scope>
    <source>
        <strain evidence="8 9">CC-YHH848</strain>
    </source>
</reference>
<dbReference type="Gene3D" id="2.102.10.10">
    <property type="entry name" value="Rieske [2Fe-2S] iron-sulphur domain"/>
    <property type="match status" value="1"/>
</dbReference>
<organism evidence="8 9">
    <name type="scientific">Pseudothauera rhizosphaerae</name>
    <dbReference type="NCBI Taxonomy" id="2565932"/>
    <lineage>
        <taxon>Bacteria</taxon>
        <taxon>Pseudomonadati</taxon>
        <taxon>Pseudomonadota</taxon>
        <taxon>Betaproteobacteria</taxon>
        <taxon>Rhodocyclales</taxon>
        <taxon>Zoogloeaceae</taxon>
        <taxon>Pseudothauera</taxon>
    </lineage>
</organism>
<accession>A0A4S4AJT7</accession>
<name>A0A4S4AJT7_9RHOO</name>
<keyword evidence="2" id="KW-0479">Metal-binding</keyword>
<evidence type="ECO:0000256" key="5">
    <source>
        <dbReference type="ARBA" id="ARBA00023014"/>
    </source>
</evidence>
<dbReference type="NCBIfam" id="TIGR02378">
    <property type="entry name" value="nirD_assim_sml"/>
    <property type="match status" value="1"/>
</dbReference>
<dbReference type="PANTHER" id="PTHR21496">
    <property type="entry name" value="FERREDOXIN-RELATED"/>
    <property type="match status" value="1"/>
</dbReference>
<keyword evidence="6" id="KW-0534">Nitrate assimilation</keyword>
<evidence type="ECO:0000313" key="8">
    <source>
        <dbReference type="EMBL" id="THF59278.1"/>
    </source>
</evidence>
<evidence type="ECO:0000256" key="3">
    <source>
        <dbReference type="ARBA" id="ARBA00023002"/>
    </source>
</evidence>
<keyword evidence="3" id="KW-0560">Oxidoreductase</keyword>
<evidence type="ECO:0000256" key="2">
    <source>
        <dbReference type="ARBA" id="ARBA00022723"/>
    </source>
</evidence>
<dbReference type="Pfam" id="PF13806">
    <property type="entry name" value="Rieske_2"/>
    <property type="match status" value="1"/>
</dbReference>
<dbReference type="GO" id="GO:0051537">
    <property type="term" value="F:2 iron, 2 sulfur cluster binding"/>
    <property type="evidence" value="ECO:0007669"/>
    <property type="project" value="UniProtKB-KW"/>
</dbReference>
<comment type="caution">
    <text evidence="8">The sequence shown here is derived from an EMBL/GenBank/DDBJ whole genome shotgun (WGS) entry which is preliminary data.</text>
</comment>
<dbReference type="GO" id="GO:0008942">
    <property type="term" value="F:nitrite reductase [NAD(P)H] activity"/>
    <property type="evidence" value="ECO:0007669"/>
    <property type="project" value="InterPro"/>
</dbReference>